<reference evidence="2 3" key="1">
    <citation type="journal article" date="2019" name="Int. J. Syst. Evol. Microbiol.">
        <title>The Global Catalogue of Microorganisms (GCM) 10K type strain sequencing project: providing services to taxonomists for standard genome sequencing and annotation.</title>
        <authorList>
            <consortium name="The Broad Institute Genomics Platform"/>
            <consortium name="The Broad Institute Genome Sequencing Center for Infectious Disease"/>
            <person name="Wu L."/>
            <person name="Ma J."/>
        </authorList>
    </citation>
    <scope>NUCLEOTIDE SEQUENCE [LARGE SCALE GENOMIC DNA]</scope>
    <source>
        <strain evidence="2 3">JCM 16112</strain>
    </source>
</reference>
<dbReference type="RefSeq" id="WP_343852734.1">
    <property type="nucleotide sequence ID" value="NZ_BAAAFI010000036.1"/>
</dbReference>
<dbReference type="CDD" id="cd02440">
    <property type="entry name" value="AdoMet_MTases"/>
    <property type="match status" value="1"/>
</dbReference>
<evidence type="ECO:0000313" key="2">
    <source>
        <dbReference type="EMBL" id="GAA0879878.1"/>
    </source>
</evidence>
<keyword evidence="3" id="KW-1185">Reference proteome</keyword>
<feature type="domain" description="Methyltransferase type 11" evidence="1">
    <location>
        <begin position="44"/>
        <end position="131"/>
    </location>
</feature>
<sequence>MSDAYGFLAPIYQPLSRLVFGKDLIEANQVFSALAYGKNILILGGGDGMAYRDWDGNFFGEYWDTSSKMADLARRNLGKSEIKVNLGGWPGTGKFDAVFLPFVLDSLPDEDIQIILSAISNALKPGGKVVLSDFFPPKTFLQSSIQKLMISGFRTFAKHPRTDLPDFDRFFSSGDWRLLDEKTWRKGWIRTRVYGRMEDSAH</sequence>
<protein>
    <recommendedName>
        <fullName evidence="1">Methyltransferase type 11 domain-containing protein</fullName>
    </recommendedName>
</protein>
<dbReference type="InterPro" id="IPR013216">
    <property type="entry name" value="Methyltransf_11"/>
</dbReference>
<accession>A0ABN1N2S8</accession>
<dbReference type="Pfam" id="PF08241">
    <property type="entry name" value="Methyltransf_11"/>
    <property type="match status" value="1"/>
</dbReference>
<organism evidence="2 3">
    <name type="scientific">Algoriphagus jejuensis</name>
    <dbReference type="NCBI Taxonomy" id="419934"/>
    <lineage>
        <taxon>Bacteria</taxon>
        <taxon>Pseudomonadati</taxon>
        <taxon>Bacteroidota</taxon>
        <taxon>Cytophagia</taxon>
        <taxon>Cytophagales</taxon>
        <taxon>Cyclobacteriaceae</taxon>
        <taxon>Algoriphagus</taxon>
    </lineage>
</organism>
<gene>
    <name evidence="2" type="ORF">GCM10009119_28470</name>
</gene>
<dbReference type="EMBL" id="BAAAFI010000036">
    <property type="protein sequence ID" value="GAA0879878.1"/>
    <property type="molecule type" value="Genomic_DNA"/>
</dbReference>
<proteinExistence type="predicted"/>
<dbReference type="SUPFAM" id="SSF53335">
    <property type="entry name" value="S-adenosyl-L-methionine-dependent methyltransferases"/>
    <property type="match status" value="1"/>
</dbReference>
<comment type="caution">
    <text evidence="2">The sequence shown here is derived from an EMBL/GenBank/DDBJ whole genome shotgun (WGS) entry which is preliminary data.</text>
</comment>
<dbReference type="Proteomes" id="UP001500469">
    <property type="component" value="Unassembled WGS sequence"/>
</dbReference>
<name>A0ABN1N2S8_9BACT</name>
<evidence type="ECO:0000259" key="1">
    <source>
        <dbReference type="Pfam" id="PF08241"/>
    </source>
</evidence>
<dbReference type="InterPro" id="IPR029063">
    <property type="entry name" value="SAM-dependent_MTases_sf"/>
</dbReference>
<evidence type="ECO:0000313" key="3">
    <source>
        <dbReference type="Proteomes" id="UP001500469"/>
    </source>
</evidence>
<dbReference type="Gene3D" id="3.40.50.150">
    <property type="entry name" value="Vaccinia Virus protein VP39"/>
    <property type="match status" value="1"/>
</dbReference>